<proteinExistence type="predicted"/>
<feature type="compositionally biased region" description="Basic residues" evidence="1">
    <location>
        <begin position="84"/>
        <end position="93"/>
    </location>
</feature>
<protein>
    <recommendedName>
        <fullName evidence="2">EF-hand domain-containing protein</fullName>
    </recommendedName>
</protein>
<dbReference type="PROSITE" id="PS00018">
    <property type="entry name" value="EF_HAND_1"/>
    <property type="match status" value="1"/>
</dbReference>
<feature type="region of interest" description="Disordered" evidence="1">
    <location>
        <begin position="189"/>
        <end position="212"/>
    </location>
</feature>
<reference evidence="3" key="1">
    <citation type="submission" date="2018-06" db="EMBL/GenBank/DDBJ databases">
        <authorList>
            <person name="Zhirakovskaya E."/>
        </authorList>
    </citation>
    <scope>NUCLEOTIDE SEQUENCE</scope>
</reference>
<accession>A0A3B1DK27</accession>
<feature type="compositionally biased region" description="Polar residues" evidence="1">
    <location>
        <begin position="111"/>
        <end position="121"/>
    </location>
</feature>
<dbReference type="AlphaFoldDB" id="A0A3B1DK27"/>
<feature type="domain" description="EF-hand" evidence="2">
    <location>
        <begin position="128"/>
        <end position="163"/>
    </location>
</feature>
<dbReference type="Pfam" id="PF13202">
    <property type="entry name" value="EF-hand_5"/>
    <property type="match status" value="2"/>
</dbReference>
<name>A0A3B1DK27_9ZZZZ</name>
<sequence length="212" mass="24928">MLKKTICTLIMLLIVVALVDEAGAGRRRGRSSSRSRQMRKIQKAFKAEQKRYQKQYKKDMKEYQKYQKIVGEQQRKAAIIAHKREKRAKANRLKKQEERREKRREYRLKNESTLGKTNSRKPSVARHVSLPKIKLLMKKLDKDKNGSLTKQEVKGSLFEKQFQVLDKNKDGKIVLKEAYHLKTVVNTKKEKKQVKSTSSLFNAQKKKKISKK</sequence>
<feature type="region of interest" description="Disordered" evidence="1">
    <location>
        <begin position="84"/>
        <end position="126"/>
    </location>
</feature>
<feature type="compositionally biased region" description="Basic residues" evidence="1">
    <location>
        <begin position="25"/>
        <end position="43"/>
    </location>
</feature>
<organism evidence="3">
    <name type="scientific">hydrothermal vent metagenome</name>
    <dbReference type="NCBI Taxonomy" id="652676"/>
    <lineage>
        <taxon>unclassified sequences</taxon>
        <taxon>metagenomes</taxon>
        <taxon>ecological metagenomes</taxon>
    </lineage>
</organism>
<dbReference type="GO" id="GO:0005509">
    <property type="term" value="F:calcium ion binding"/>
    <property type="evidence" value="ECO:0007669"/>
    <property type="project" value="InterPro"/>
</dbReference>
<feature type="compositionally biased region" description="Basic and acidic residues" evidence="1">
    <location>
        <begin position="94"/>
        <end position="110"/>
    </location>
</feature>
<dbReference type="InterPro" id="IPR018247">
    <property type="entry name" value="EF_Hand_1_Ca_BS"/>
</dbReference>
<evidence type="ECO:0000313" key="3">
    <source>
        <dbReference type="EMBL" id="VAX37133.1"/>
    </source>
</evidence>
<evidence type="ECO:0000259" key="2">
    <source>
        <dbReference type="PROSITE" id="PS50222"/>
    </source>
</evidence>
<dbReference type="PROSITE" id="PS50222">
    <property type="entry name" value="EF_HAND_2"/>
    <property type="match status" value="1"/>
</dbReference>
<dbReference type="EMBL" id="UOGL01000102">
    <property type="protein sequence ID" value="VAX37133.1"/>
    <property type="molecule type" value="Genomic_DNA"/>
</dbReference>
<gene>
    <name evidence="3" type="ORF">MNBD_PLANCTO02-233</name>
</gene>
<evidence type="ECO:0000256" key="1">
    <source>
        <dbReference type="SAM" id="MobiDB-lite"/>
    </source>
</evidence>
<dbReference type="Gene3D" id="1.10.238.10">
    <property type="entry name" value="EF-hand"/>
    <property type="match status" value="1"/>
</dbReference>
<feature type="region of interest" description="Disordered" evidence="1">
    <location>
        <begin position="25"/>
        <end position="46"/>
    </location>
</feature>
<dbReference type="InterPro" id="IPR002048">
    <property type="entry name" value="EF_hand_dom"/>
</dbReference>
<dbReference type="InterPro" id="IPR011992">
    <property type="entry name" value="EF-hand-dom_pair"/>
</dbReference>
<dbReference type="SUPFAM" id="SSF47473">
    <property type="entry name" value="EF-hand"/>
    <property type="match status" value="1"/>
</dbReference>